<dbReference type="PANTHER" id="PTHR37936:SF3">
    <property type="entry name" value="TRANSPOSASE INSC FOR INSERTION ELEMENT IS2A-RELATED"/>
    <property type="match status" value="1"/>
</dbReference>
<name>A0A6P1B7F9_9BRAD</name>
<dbReference type="RefSeq" id="WP_163149406.1">
    <property type="nucleotide sequence ID" value="NZ_VKHP01000001.1"/>
</dbReference>
<dbReference type="PANTHER" id="PTHR37936">
    <property type="entry name" value="TRANSPOSASE INSC FOR INSERTION ELEMENT IS2A-RELATED"/>
    <property type="match status" value="1"/>
</dbReference>
<accession>A0A6P1B7F9</accession>
<dbReference type="Proteomes" id="UP000468531">
    <property type="component" value="Unassembled WGS sequence"/>
</dbReference>
<dbReference type="NCBIfam" id="NF047595">
    <property type="entry name" value="IS66_ISRel24_TnpA"/>
    <property type="match status" value="1"/>
</dbReference>
<dbReference type="SUPFAM" id="SSF48295">
    <property type="entry name" value="TrpR-like"/>
    <property type="match status" value="1"/>
</dbReference>
<proteinExistence type="predicted"/>
<evidence type="ECO:0000313" key="2">
    <source>
        <dbReference type="Proteomes" id="UP000468531"/>
    </source>
</evidence>
<protein>
    <submittedName>
        <fullName evidence="1">Transposase</fullName>
    </submittedName>
</protein>
<dbReference type="GO" id="GO:0043565">
    <property type="term" value="F:sequence-specific DNA binding"/>
    <property type="evidence" value="ECO:0007669"/>
    <property type="project" value="InterPro"/>
</dbReference>
<dbReference type="Pfam" id="PF01527">
    <property type="entry name" value="HTH_Tnp_1"/>
    <property type="match status" value="1"/>
</dbReference>
<keyword evidence="2" id="KW-1185">Reference proteome</keyword>
<dbReference type="InterPro" id="IPR002514">
    <property type="entry name" value="Transposase_8"/>
</dbReference>
<dbReference type="InterPro" id="IPR010921">
    <property type="entry name" value="Trp_repressor/repl_initiator"/>
</dbReference>
<comment type="caution">
    <text evidence="1">The sequence shown here is derived from an EMBL/GenBank/DDBJ whole genome shotgun (WGS) entry which is preliminary data.</text>
</comment>
<reference evidence="1 2" key="1">
    <citation type="journal article" date="2020" name="Arch. Microbiol.">
        <title>Bradyrhizobium uaiense sp. nov., a new highly efficient cowpea symbiont.</title>
        <authorList>
            <person name="Cabral Michel D."/>
            <person name="Azarias Guimaraes A."/>
            <person name="Martins da Costa E."/>
            <person name="Soares de Carvalho T."/>
            <person name="Balsanelli E."/>
            <person name="Willems A."/>
            <person name="Maltempi de Souza E."/>
            <person name="de Souza Moreira F.M."/>
        </authorList>
    </citation>
    <scope>NUCLEOTIDE SEQUENCE [LARGE SCALE GENOMIC DNA]</scope>
    <source>
        <strain evidence="1 2">UFLA 03-164</strain>
    </source>
</reference>
<dbReference type="GO" id="GO:0006313">
    <property type="term" value="P:DNA transposition"/>
    <property type="evidence" value="ECO:0007669"/>
    <property type="project" value="InterPro"/>
</dbReference>
<dbReference type="AlphaFoldDB" id="A0A6P1B7F9"/>
<sequence>MLKVARLDVISSGARRRWTLDEKQRIVAESYAEPRQVSATARRNGLSASQLFTWRRLARAGRLAEADGGTTFAPIVISPEQPEAADRDLPPQACVPAVPGRIEIVLMRGHRVIVDNGVDAAVLARVVAVLERR</sequence>
<organism evidence="1 2">
    <name type="scientific">Bradyrhizobium uaiense</name>
    <dbReference type="NCBI Taxonomy" id="2594946"/>
    <lineage>
        <taxon>Bacteria</taxon>
        <taxon>Pseudomonadati</taxon>
        <taxon>Pseudomonadota</taxon>
        <taxon>Alphaproteobacteria</taxon>
        <taxon>Hyphomicrobiales</taxon>
        <taxon>Nitrobacteraceae</taxon>
        <taxon>Bradyrhizobium</taxon>
    </lineage>
</organism>
<evidence type="ECO:0000313" key="1">
    <source>
        <dbReference type="EMBL" id="NEU94334.1"/>
    </source>
</evidence>
<dbReference type="GO" id="GO:0004803">
    <property type="term" value="F:transposase activity"/>
    <property type="evidence" value="ECO:0007669"/>
    <property type="project" value="InterPro"/>
</dbReference>
<dbReference type="EMBL" id="VKHP01000001">
    <property type="protein sequence ID" value="NEU94334.1"/>
    <property type="molecule type" value="Genomic_DNA"/>
</dbReference>
<gene>
    <name evidence="1" type="ORF">FNJ47_00435</name>
</gene>